<evidence type="ECO:0000313" key="1">
    <source>
        <dbReference type="EMBL" id="EOA99369.1"/>
    </source>
</evidence>
<proteinExistence type="predicted"/>
<dbReference type="EMBL" id="KB743336">
    <property type="protein sequence ID" value="EOA99369.1"/>
    <property type="molecule type" value="Genomic_DNA"/>
</dbReference>
<sequence>MKQTEVCVVDTFTTCYAQIKVLARVTVHKIALPIRLLSGEKRDEKPRFSKGFCLFILMALMELERKFAAAFVLHSKEVKENCSTFPTLSCVPISHAVSRSGHVAFCALLFAFSLIAGEISLTHELSRGTLHSSSPLAPPISCISADGKQRRCYEKRKNQLKCQVQYERLQFLINTTSAAATAPGFARAAAPV</sequence>
<dbReference type="Proteomes" id="UP000296049">
    <property type="component" value="Unassembled WGS sequence"/>
</dbReference>
<dbReference type="AlphaFoldDB" id="R0LD26"/>
<gene>
    <name evidence="1" type="ORF">Anapl_13391</name>
</gene>
<name>R0LD26_ANAPL</name>
<keyword evidence="2" id="KW-1185">Reference proteome</keyword>
<accession>R0LD26</accession>
<reference evidence="2" key="1">
    <citation type="journal article" date="2013" name="Nat. Genet.">
        <title>The duck genome and transcriptome provide insight into an avian influenza virus reservoir species.</title>
        <authorList>
            <person name="Huang Y."/>
            <person name="Li Y."/>
            <person name="Burt D.W."/>
            <person name="Chen H."/>
            <person name="Zhang Y."/>
            <person name="Qian W."/>
            <person name="Kim H."/>
            <person name="Gan S."/>
            <person name="Zhao Y."/>
            <person name="Li J."/>
            <person name="Yi K."/>
            <person name="Feng H."/>
            <person name="Zhu P."/>
            <person name="Li B."/>
            <person name="Liu Q."/>
            <person name="Fairley S."/>
            <person name="Magor K.E."/>
            <person name="Du Z."/>
            <person name="Hu X."/>
            <person name="Goodman L."/>
            <person name="Tafer H."/>
            <person name="Vignal A."/>
            <person name="Lee T."/>
            <person name="Kim K.W."/>
            <person name="Sheng Z."/>
            <person name="An Y."/>
            <person name="Searle S."/>
            <person name="Herrero J."/>
            <person name="Groenen M.A."/>
            <person name="Crooijmans R.P."/>
            <person name="Faraut T."/>
            <person name="Cai Q."/>
            <person name="Webster R.G."/>
            <person name="Aldridge J.R."/>
            <person name="Warren W.C."/>
            <person name="Bartschat S."/>
            <person name="Kehr S."/>
            <person name="Marz M."/>
            <person name="Stadler P.F."/>
            <person name="Smith J."/>
            <person name="Kraus R.H."/>
            <person name="Zhao Y."/>
            <person name="Ren L."/>
            <person name="Fei J."/>
            <person name="Morisson M."/>
            <person name="Kaiser P."/>
            <person name="Griffin D.K."/>
            <person name="Rao M."/>
            <person name="Pitel F."/>
            <person name="Wang J."/>
            <person name="Li N."/>
        </authorList>
    </citation>
    <scope>NUCLEOTIDE SEQUENCE [LARGE SCALE GENOMIC DNA]</scope>
</reference>
<organism evidence="1 2">
    <name type="scientific">Anas platyrhynchos</name>
    <name type="common">Mallard</name>
    <name type="synonym">Anas boschas</name>
    <dbReference type="NCBI Taxonomy" id="8839"/>
    <lineage>
        <taxon>Eukaryota</taxon>
        <taxon>Metazoa</taxon>
        <taxon>Chordata</taxon>
        <taxon>Craniata</taxon>
        <taxon>Vertebrata</taxon>
        <taxon>Euteleostomi</taxon>
        <taxon>Archelosauria</taxon>
        <taxon>Archosauria</taxon>
        <taxon>Dinosauria</taxon>
        <taxon>Saurischia</taxon>
        <taxon>Theropoda</taxon>
        <taxon>Coelurosauria</taxon>
        <taxon>Aves</taxon>
        <taxon>Neognathae</taxon>
        <taxon>Galloanserae</taxon>
        <taxon>Anseriformes</taxon>
        <taxon>Anatidae</taxon>
        <taxon>Anatinae</taxon>
        <taxon>Anas</taxon>
    </lineage>
</organism>
<protein>
    <submittedName>
        <fullName evidence="1">Uncharacterized protein</fullName>
    </submittedName>
</protein>
<evidence type="ECO:0000313" key="2">
    <source>
        <dbReference type="Proteomes" id="UP000296049"/>
    </source>
</evidence>